<keyword evidence="1" id="KW-1133">Transmembrane helix</keyword>
<reference evidence="3 4" key="1">
    <citation type="submission" date="2020-05" db="EMBL/GenBank/DDBJ databases">
        <title>MicrobeNet Type strains.</title>
        <authorList>
            <person name="Nicholson A.C."/>
        </authorList>
    </citation>
    <scope>NUCLEOTIDE SEQUENCE [LARGE SCALE GENOMIC DNA]</scope>
    <source>
        <strain evidence="3 4">JCM 14282</strain>
    </source>
</reference>
<keyword evidence="1" id="KW-0812">Transmembrane</keyword>
<evidence type="ECO:0000313" key="4">
    <source>
        <dbReference type="Proteomes" id="UP000543598"/>
    </source>
</evidence>
<feature type="transmembrane region" description="Helical" evidence="1">
    <location>
        <begin position="66"/>
        <end position="88"/>
    </location>
</feature>
<name>A0A7Y2M242_9MICO</name>
<dbReference type="SMART" id="SM00014">
    <property type="entry name" value="acidPPc"/>
    <property type="match status" value="1"/>
</dbReference>
<sequence>MEDAAARRRAVVLAVAGAVLLAAGVALGAWIYLRGNVAFVVDDAWNTLLAAWWSPAAERISRVLDVLGSGWISIVIVPLGGAAALVAVRRPWSAAYFLVSATASAGVVQVLKHTFGRARPEEILVVSDFGSFPSGHVANATTLAIAALVLFPRLWVAVVGGLWIAGMAFSRTYVHAHWLSDTIGGALIGAGVALVLAAAFSGPLAGELARRDDGG</sequence>
<dbReference type="Proteomes" id="UP000543598">
    <property type="component" value="Unassembled WGS sequence"/>
</dbReference>
<organism evidence="3 4">
    <name type="scientific">Microbacterium ulmi</name>
    <dbReference type="NCBI Taxonomy" id="179095"/>
    <lineage>
        <taxon>Bacteria</taxon>
        <taxon>Bacillati</taxon>
        <taxon>Actinomycetota</taxon>
        <taxon>Actinomycetes</taxon>
        <taxon>Micrococcales</taxon>
        <taxon>Microbacteriaceae</taxon>
        <taxon>Microbacterium</taxon>
    </lineage>
</organism>
<protein>
    <submittedName>
        <fullName evidence="3">Phosphatase PAP2 family protein</fullName>
    </submittedName>
</protein>
<evidence type="ECO:0000256" key="1">
    <source>
        <dbReference type="SAM" id="Phobius"/>
    </source>
</evidence>
<dbReference type="InterPro" id="IPR036938">
    <property type="entry name" value="PAP2/HPO_sf"/>
</dbReference>
<dbReference type="CDD" id="cd03392">
    <property type="entry name" value="PAP2_like_2"/>
    <property type="match status" value="1"/>
</dbReference>
<dbReference type="SUPFAM" id="SSF48317">
    <property type="entry name" value="Acid phosphatase/Vanadium-dependent haloperoxidase"/>
    <property type="match status" value="1"/>
</dbReference>
<comment type="caution">
    <text evidence="3">The sequence shown here is derived from an EMBL/GenBank/DDBJ whole genome shotgun (WGS) entry which is preliminary data.</text>
</comment>
<proteinExistence type="predicted"/>
<gene>
    <name evidence="3" type="ORF">HLA99_07440</name>
</gene>
<dbReference type="InterPro" id="IPR000326">
    <property type="entry name" value="PAP2/HPO"/>
</dbReference>
<accession>A0A7Y2M242</accession>
<dbReference type="EMBL" id="JABEMB010000007">
    <property type="protein sequence ID" value="NNH03678.1"/>
    <property type="molecule type" value="Genomic_DNA"/>
</dbReference>
<dbReference type="PANTHER" id="PTHR14969">
    <property type="entry name" value="SPHINGOSINE-1-PHOSPHATE PHOSPHOHYDROLASE"/>
    <property type="match status" value="1"/>
</dbReference>
<evidence type="ECO:0000313" key="3">
    <source>
        <dbReference type="EMBL" id="NNH03678.1"/>
    </source>
</evidence>
<dbReference type="Gene3D" id="1.20.144.10">
    <property type="entry name" value="Phosphatidic acid phosphatase type 2/haloperoxidase"/>
    <property type="match status" value="1"/>
</dbReference>
<feature type="transmembrane region" description="Helical" evidence="1">
    <location>
        <begin position="186"/>
        <end position="205"/>
    </location>
</feature>
<evidence type="ECO:0000259" key="2">
    <source>
        <dbReference type="SMART" id="SM00014"/>
    </source>
</evidence>
<keyword evidence="1" id="KW-0472">Membrane</keyword>
<feature type="transmembrane region" description="Helical" evidence="1">
    <location>
        <begin position="12"/>
        <end position="31"/>
    </location>
</feature>
<keyword evidence="4" id="KW-1185">Reference proteome</keyword>
<feature type="transmembrane region" description="Helical" evidence="1">
    <location>
        <begin position="154"/>
        <end position="174"/>
    </location>
</feature>
<dbReference type="AlphaFoldDB" id="A0A7Y2M242"/>
<dbReference type="Pfam" id="PF01569">
    <property type="entry name" value="PAP2"/>
    <property type="match status" value="1"/>
</dbReference>
<dbReference type="RefSeq" id="WP_167035176.1">
    <property type="nucleotide sequence ID" value="NZ_BAAANA010000002.1"/>
</dbReference>
<feature type="domain" description="Phosphatidic acid phosphatase type 2/haloperoxidase" evidence="2">
    <location>
        <begin position="94"/>
        <end position="197"/>
    </location>
</feature>
<dbReference type="PANTHER" id="PTHR14969:SF13">
    <property type="entry name" value="AT30094P"/>
    <property type="match status" value="1"/>
</dbReference>